<evidence type="ECO:0000256" key="3">
    <source>
        <dbReference type="ARBA" id="ARBA00022723"/>
    </source>
</evidence>
<dbReference type="AlphaFoldDB" id="A0A8S1H8E2"/>
<dbReference type="FunFam" id="3.90.79.10:FF:000074">
    <property type="entry name" value="Mutt/nudix family protein-like protein"/>
    <property type="match status" value="1"/>
</dbReference>
<keyword evidence="4" id="KW-0378">Hydrolase</keyword>
<evidence type="ECO:0000256" key="4">
    <source>
        <dbReference type="ARBA" id="ARBA00022801"/>
    </source>
</evidence>
<dbReference type="Proteomes" id="UP000835052">
    <property type="component" value="Unassembled WGS sequence"/>
</dbReference>
<gene>
    <name evidence="8" type="ORF">CAUJ_LOCUS6727</name>
</gene>
<accession>A0A8S1H8E2</accession>
<keyword evidence="9" id="KW-1185">Reference proteome</keyword>
<dbReference type="InterPro" id="IPR000086">
    <property type="entry name" value="NUDIX_hydrolase_dom"/>
</dbReference>
<protein>
    <recommendedName>
        <fullName evidence="2">NAD(+) diphosphatase</fullName>
        <ecNumber evidence="2">3.6.1.22</ecNumber>
    </recommendedName>
</protein>
<evidence type="ECO:0000256" key="5">
    <source>
        <dbReference type="ARBA" id="ARBA00022842"/>
    </source>
</evidence>
<evidence type="ECO:0000256" key="6">
    <source>
        <dbReference type="ARBA" id="ARBA00023027"/>
    </source>
</evidence>
<dbReference type="GO" id="GO:0016787">
    <property type="term" value="F:hydrolase activity"/>
    <property type="evidence" value="ECO:0007669"/>
    <property type="project" value="UniProtKB-KW"/>
</dbReference>
<dbReference type="EC" id="3.6.1.22" evidence="2"/>
<feature type="domain" description="Nudix hydrolase" evidence="7">
    <location>
        <begin position="209"/>
        <end position="337"/>
    </location>
</feature>
<comment type="caution">
    <text evidence="8">The sequence shown here is derived from an EMBL/GenBank/DDBJ whole genome shotgun (WGS) entry which is preliminary data.</text>
</comment>
<organism evidence="8 9">
    <name type="scientific">Caenorhabditis auriculariae</name>
    <dbReference type="NCBI Taxonomy" id="2777116"/>
    <lineage>
        <taxon>Eukaryota</taxon>
        <taxon>Metazoa</taxon>
        <taxon>Ecdysozoa</taxon>
        <taxon>Nematoda</taxon>
        <taxon>Chromadorea</taxon>
        <taxon>Rhabditida</taxon>
        <taxon>Rhabditina</taxon>
        <taxon>Rhabditomorpha</taxon>
        <taxon>Rhabditoidea</taxon>
        <taxon>Rhabditidae</taxon>
        <taxon>Peloderinae</taxon>
        <taxon>Caenorhabditis</taxon>
    </lineage>
</organism>
<dbReference type="Pfam" id="PF00293">
    <property type="entry name" value="NUDIX"/>
    <property type="match status" value="1"/>
</dbReference>
<keyword evidence="3" id="KW-0479">Metal-binding</keyword>
<keyword evidence="5" id="KW-0460">Magnesium</keyword>
<proteinExistence type="predicted"/>
<evidence type="ECO:0000256" key="1">
    <source>
        <dbReference type="ARBA" id="ARBA00001946"/>
    </source>
</evidence>
<evidence type="ECO:0000313" key="8">
    <source>
        <dbReference type="EMBL" id="CAD6190808.1"/>
    </source>
</evidence>
<dbReference type="GO" id="GO:0046872">
    <property type="term" value="F:metal ion binding"/>
    <property type="evidence" value="ECO:0007669"/>
    <property type="project" value="UniProtKB-KW"/>
</dbReference>
<dbReference type="PANTHER" id="PTHR11383:SF3">
    <property type="entry name" value="NAD(P)H PYROPHOSPHATASE NUDT13, MITOCHONDRIAL"/>
    <property type="match status" value="1"/>
</dbReference>
<evidence type="ECO:0000259" key="7">
    <source>
        <dbReference type="PROSITE" id="PS51462"/>
    </source>
</evidence>
<dbReference type="InterPro" id="IPR015797">
    <property type="entry name" value="NUDIX_hydrolase-like_dom_sf"/>
</dbReference>
<dbReference type="Gene3D" id="3.90.79.20">
    <property type="match status" value="1"/>
</dbReference>
<sequence length="368" mass="41066">MHPPTLRTVGSFCARRSYQIRKCSSGAAYVEKVKLLDYWKLQDSALQSEFPRSRLLLMVDKRVLVQKVDGDIKMIENGVSELRKKLGDYGLIFDQSHSCLLDAVPGPQNDLIPLFGTSIDAAEMPDDSPISKTDILGELGGSLGGKFTSLRTAMLAMNDERQRLLLAKFQSLSRWSSIYRRCPKCAAALKMRVSKSGAECVTCQRVYYPTLSPVAITIVTDESNENCLLVRHRGSANGVFTVVAGFAHTGESLAECARREIAEEVGIFAHLVQQLNMSQPWPMPDSSMMVAHRAVADRNQEVVVCPDELETAQWFSRDQVRKALETTVADPFLKGLPRTLDDRQRLHYIPPRGAIAHAIIRDWVQGKF</sequence>
<dbReference type="InterPro" id="IPR049734">
    <property type="entry name" value="NudC-like_C"/>
</dbReference>
<dbReference type="InterPro" id="IPR020084">
    <property type="entry name" value="NUDIX_hydrolase_CS"/>
</dbReference>
<evidence type="ECO:0000256" key="2">
    <source>
        <dbReference type="ARBA" id="ARBA00012381"/>
    </source>
</evidence>
<evidence type="ECO:0000313" key="9">
    <source>
        <dbReference type="Proteomes" id="UP000835052"/>
    </source>
</evidence>
<dbReference type="PROSITE" id="PS00893">
    <property type="entry name" value="NUDIX_BOX"/>
    <property type="match status" value="1"/>
</dbReference>
<comment type="cofactor">
    <cofactor evidence="1">
        <name>Mg(2+)</name>
        <dbReference type="ChEBI" id="CHEBI:18420"/>
    </cofactor>
</comment>
<dbReference type="SUPFAM" id="SSF55811">
    <property type="entry name" value="Nudix"/>
    <property type="match status" value="1"/>
</dbReference>
<name>A0A8S1H8E2_9PELO</name>
<reference evidence="8" key="1">
    <citation type="submission" date="2020-10" db="EMBL/GenBank/DDBJ databases">
        <authorList>
            <person name="Kikuchi T."/>
        </authorList>
    </citation>
    <scope>NUCLEOTIDE SEQUENCE</scope>
    <source>
        <strain evidence="8">NKZ352</strain>
    </source>
</reference>
<dbReference type="Gene3D" id="3.90.79.10">
    <property type="entry name" value="Nucleoside Triphosphate Pyrophosphohydrolase"/>
    <property type="match status" value="1"/>
</dbReference>
<dbReference type="CDD" id="cd03429">
    <property type="entry name" value="NUDIX_NADH_pyrophosphatase_Nudt13"/>
    <property type="match status" value="1"/>
</dbReference>
<dbReference type="OrthoDB" id="10249612at2759"/>
<dbReference type="PANTHER" id="PTHR11383">
    <property type="entry name" value="NUCLEOSIDE DIPHOSPHATE-LINKED MOIETY X MOTIF 13"/>
    <property type="match status" value="1"/>
</dbReference>
<keyword evidence="6" id="KW-0520">NAD</keyword>
<dbReference type="PROSITE" id="PS51462">
    <property type="entry name" value="NUDIX"/>
    <property type="match status" value="1"/>
</dbReference>
<dbReference type="EMBL" id="CAJGYM010000017">
    <property type="protein sequence ID" value="CAD6190808.1"/>
    <property type="molecule type" value="Genomic_DNA"/>
</dbReference>